<organism evidence="2 3">
    <name type="scientific">Lutimaribacter saemankumensis</name>
    <dbReference type="NCBI Taxonomy" id="490829"/>
    <lineage>
        <taxon>Bacteria</taxon>
        <taxon>Pseudomonadati</taxon>
        <taxon>Pseudomonadota</taxon>
        <taxon>Alphaproteobacteria</taxon>
        <taxon>Rhodobacterales</taxon>
        <taxon>Roseobacteraceae</taxon>
        <taxon>Lutimaribacter</taxon>
    </lineage>
</organism>
<evidence type="ECO:0000313" key="2">
    <source>
        <dbReference type="EMBL" id="SDJ33994.1"/>
    </source>
</evidence>
<dbReference type="Proteomes" id="UP000199340">
    <property type="component" value="Unassembled WGS sequence"/>
</dbReference>
<evidence type="ECO:0000313" key="3">
    <source>
        <dbReference type="Proteomes" id="UP000199340"/>
    </source>
</evidence>
<feature type="chain" id="PRO_5011455615" description="Lipoprotein" evidence="1">
    <location>
        <begin position="21"/>
        <end position="104"/>
    </location>
</feature>
<feature type="signal peptide" evidence="1">
    <location>
        <begin position="1"/>
        <end position="20"/>
    </location>
</feature>
<dbReference type="PROSITE" id="PS51257">
    <property type="entry name" value="PROKAR_LIPOPROTEIN"/>
    <property type="match status" value="1"/>
</dbReference>
<name>A0A1G8SXT7_9RHOB</name>
<gene>
    <name evidence="2" type="ORF">SAMN05421850_11430</name>
</gene>
<keyword evidence="1" id="KW-0732">Signal</keyword>
<sequence>MRAKFMIVASAFAVSGLSGCIDMTDIGASDLNAANAPDAQARAACVRDVRGVTGNTDVVVQSSTFSEAGTEVILLVGGTGTWNCIAYQDGTTAGIMSITNEGTL</sequence>
<proteinExistence type="predicted"/>
<evidence type="ECO:0000256" key="1">
    <source>
        <dbReference type="SAM" id="SignalP"/>
    </source>
</evidence>
<dbReference type="EMBL" id="FNEB01000014">
    <property type="protein sequence ID" value="SDJ33994.1"/>
    <property type="molecule type" value="Genomic_DNA"/>
</dbReference>
<evidence type="ECO:0008006" key="4">
    <source>
        <dbReference type="Google" id="ProtNLM"/>
    </source>
</evidence>
<accession>A0A1G8SXT7</accession>
<dbReference type="AlphaFoldDB" id="A0A1G8SXT7"/>
<reference evidence="2 3" key="1">
    <citation type="submission" date="2016-10" db="EMBL/GenBank/DDBJ databases">
        <authorList>
            <person name="de Groot N.N."/>
        </authorList>
    </citation>
    <scope>NUCLEOTIDE SEQUENCE [LARGE SCALE GENOMIC DNA]</scope>
    <source>
        <strain evidence="2 3">DSM 28010</strain>
    </source>
</reference>
<protein>
    <recommendedName>
        <fullName evidence="4">Lipoprotein</fullName>
    </recommendedName>
</protein>
<keyword evidence="3" id="KW-1185">Reference proteome</keyword>